<keyword evidence="2" id="KW-1185">Reference proteome</keyword>
<sequence length="94" mass="10845">LTQELKQLLAGRQYMDSHLRQYVSSIKHLHGLTVDEVLTTKQTIENRNTYALGKMNVLINICEQLTGSGAEQRAVFMLSQYCQKHVHQYPIEIK</sequence>
<dbReference type="EMBL" id="OC879914">
    <property type="protein sequence ID" value="CAD7641483.1"/>
    <property type="molecule type" value="Genomic_DNA"/>
</dbReference>
<feature type="non-terminal residue" evidence="1">
    <location>
        <position position="94"/>
    </location>
</feature>
<proteinExistence type="predicted"/>
<name>A0A7R9QE76_9ACAR</name>
<evidence type="ECO:0000313" key="2">
    <source>
        <dbReference type="Proteomes" id="UP000759131"/>
    </source>
</evidence>
<dbReference type="Proteomes" id="UP000759131">
    <property type="component" value="Unassembled WGS sequence"/>
</dbReference>
<evidence type="ECO:0000313" key="1">
    <source>
        <dbReference type="EMBL" id="CAD7641483.1"/>
    </source>
</evidence>
<accession>A0A7R9QE76</accession>
<dbReference type="EMBL" id="CAJPIZ010025339">
    <property type="protein sequence ID" value="CAG2118724.1"/>
    <property type="molecule type" value="Genomic_DNA"/>
</dbReference>
<organism evidence="1">
    <name type="scientific">Medioppia subpectinata</name>
    <dbReference type="NCBI Taxonomy" id="1979941"/>
    <lineage>
        <taxon>Eukaryota</taxon>
        <taxon>Metazoa</taxon>
        <taxon>Ecdysozoa</taxon>
        <taxon>Arthropoda</taxon>
        <taxon>Chelicerata</taxon>
        <taxon>Arachnida</taxon>
        <taxon>Acari</taxon>
        <taxon>Acariformes</taxon>
        <taxon>Sarcoptiformes</taxon>
        <taxon>Oribatida</taxon>
        <taxon>Brachypylina</taxon>
        <taxon>Oppioidea</taxon>
        <taxon>Oppiidae</taxon>
        <taxon>Medioppia</taxon>
    </lineage>
</organism>
<reference evidence="1" key="1">
    <citation type="submission" date="2020-11" db="EMBL/GenBank/DDBJ databases">
        <authorList>
            <person name="Tran Van P."/>
        </authorList>
    </citation>
    <scope>NUCLEOTIDE SEQUENCE</scope>
</reference>
<dbReference type="AlphaFoldDB" id="A0A7R9QE76"/>
<protein>
    <submittedName>
        <fullName evidence="1">Uncharacterized protein</fullName>
    </submittedName>
</protein>
<gene>
    <name evidence="1" type="ORF">OSB1V03_LOCUS18674</name>
</gene>